<evidence type="ECO:0000259" key="1">
    <source>
        <dbReference type="Pfam" id="PF14923"/>
    </source>
</evidence>
<reference evidence="2" key="1">
    <citation type="submission" date="2019-06" db="EMBL/GenBank/DDBJ databases">
        <authorList>
            <consortium name="Wellcome Sanger Institute Data Sharing"/>
        </authorList>
    </citation>
    <scope>NUCLEOTIDE SEQUENCE [LARGE SCALE GENOMIC DNA]</scope>
</reference>
<dbReference type="InParanoid" id="A0A672Z2X8"/>
<dbReference type="AlphaFoldDB" id="A0A672Z2X8"/>
<sequence length="918" mass="102658">MEHYVYTILYAVTQTELDCVPREVLQNILVGTELYNLAVEEQRLQHSTTQLRTMVLQQTHALESNLKNRGRHPAAFSIKELMKILAVHHAERAAKQLHSWNSEQTHYMCQVHIWNEALAHSSKLMSQVDTVDQGASTLRTGKAHWTWDKLLQTFLVTSPPSPVNHQLPTQESSQCPHQETLLKKHHSLPAEPISVKTRNSCLKCQSYGALSGQSQASIKAFDSVQPKLESQISLESFKLTQTLCPSKATSHPVSVFPLPGLCQGQSSVEQLFQLVWSNDLFAPLVCHLPIPEKQLYVTTTEILLPSESADQIISTAAITNPTVSEEMMNILRPDNHHAEKTHQGLAELEKRAEASASSGSGKYKAPETEATVDMEGAGVGMTDHQPQSVQWFDLAQPVVFADLFGQYRSLLWTFCSKALWLQVHVPQGGVSSINLQDSCRRFRSLQRISHVSNTDVVPEECMTMLKGFSLYMLTSIAHAEWDHVMCRSLGSSLKDKCFTDVKRSSTSAASSPTQDGVITSVTMENLLQSLAPVLSVFCHHSSDSSTSAPGPFSDFPPRRVFHRRTVSLALATVHLSTVWVMSKAYQFLSSWSLDRFLLITQGDLKALKASLLMTVQQTESLVMNSNSDWDHLSLHNHSQLLLQQQLQALDRTVCELQTLSSTVLKTFSSDCKRMSGEIFEQTMPSAVHWRPSHRTGIPIRQKPSEYASAAAQAVIGQVLEGVAPLSDDARVQALSITMTAFMEAWMEHILKQKIKFSVQGALQLKQDFDSIREMIQSDRYGLSAELLQRLLSLRVFQQVDYALVCLLQQPQSKPYLLSRAWEPFTHCCPTTRQRDVSDAAAGSSVINFRSMDEDMAQSEPSLLTTHVPQVDPSLSGEPYLVPSLALELTQQEWLDLRIHSSSQRWMLPGLQCFYKSES</sequence>
<dbReference type="InterPro" id="IPR026700">
    <property type="entry name" value="CCDC142"/>
</dbReference>
<name>A0A672Z2X8_9TELE</name>
<dbReference type="FunCoup" id="A0A672Z2X8">
    <property type="interactions" value="1"/>
</dbReference>
<dbReference type="PANTHER" id="PTHR21436">
    <property type="entry name" value="COILED-COIL DOMAIN-CONTAINING PROTEIN 142"/>
    <property type="match status" value="1"/>
</dbReference>
<dbReference type="Ensembl" id="ENSSORT00005011464.1">
    <property type="protein sequence ID" value="ENSSORP00005011089.1"/>
    <property type="gene ID" value="ENSSORG00005005976.1"/>
</dbReference>
<keyword evidence="3" id="KW-1185">Reference proteome</keyword>
<evidence type="ECO:0000313" key="2">
    <source>
        <dbReference type="Ensembl" id="ENSSORP00005011089.1"/>
    </source>
</evidence>
<dbReference type="Pfam" id="PF14923">
    <property type="entry name" value="CCDC142"/>
    <property type="match status" value="1"/>
</dbReference>
<organism evidence="2 3">
    <name type="scientific">Sphaeramia orbicularis</name>
    <name type="common">orbiculate cardinalfish</name>
    <dbReference type="NCBI Taxonomy" id="375764"/>
    <lineage>
        <taxon>Eukaryota</taxon>
        <taxon>Metazoa</taxon>
        <taxon>Chordata</taxon>
        <taxon>Craniata</taxon>
        <taxon>Vertebrata</taxon>
        <taxon>Euteleostomi</taxon>
        <taxon>Actinopterygii</taxon>
        <taxon>Neopterygii</taxon>
        <taxon>Teleostei</taxon>
        <taxon>Neoteleostei</taxon>
        <taxon>Acanthomorphata</taxon>
        <taxon>Gobiaria</taxon>
        <taxon>Kurtiformes</taxon>
        <taxon>Apogonoidei</taxon>
        <taxon>Apogonidae</taxon>
        <taxon>Apogoninae</taxon>
        <taxon>Sphaeramia</taxon>
    </lineage>
</organism>
<dbReference type="Proteomes" id="UP000472271">
    <property type="component" value="Chromosome 10"/>
</dbReference>
<reference evidence="2" key="3">
    <citation type="submission" date="2025-09" db="UniProtKB">
        <authorList>
            <consortium name="Ensembl"/>
        </authorList>
    </citation>
    <scope>IDENTIFICATION</scope>
</reference>
<evidence type="ECO:0000313" key="3">
    <source>
        <dbReference type="Proteomes" id="UP000472271"/>
    </source>
</evidence>
<protein>
    <recommendedName>
        <fullName evidence="1">Coiled-coil protein 142 C-terminal domain-containing protein</fullName>
    </recommendedName>
</protein>
<feature type="domain" description="Coiled-coil protein 142 C-terminal" evidence="1">
    <location>
        <begin position="410"/>
        <end position="874"/>
    </location>
</feature>
<reference evidence="2" key="2">
    <citation type="submission" date="2025-08" db="UniProtKB">
        <authorList>
            <consortium name="Ensembl"/>
        </authorList>
    </citation>
    <scope>IDENTIFICATION</scope>
</reference>
<dbReference type="PANTHER" id="PTHR21436:SF2">
    <property type="entry name" value="COILED-COIL DOMAIN-CONTAINING PROTEIN 142"/>
    <property type="match status" value="1"/>
</dbReference>
<dbReference type="InterPro" id="IPR055350">
    <property type="entry name" value="CCDC142_C"/>
</dbReference>
<proteinExistence type="predicted"/>
<gene>
    <name evidence="2" type="primary">ccdc142</name>
</gene>
<accession>A0A672Z2X8</accession>